<organism evidence="2 3">
    <name type="scientific">Jannaschia pohangensis</name>
    <dbReference type="NCBI Taxonomy" id="390807"/>
    <lineage>
        <taxon>Bacteria</taxon>
        <taxon>Pseudomonadati</taxon>
        <taxon>Pseudomonadota</taxon>
        <taxon>Alphaproteobacteria</taxon>
        <taxon>Rhodobacterales</taxon>
        <taxon>Roseobacteraceae</taxon>
        <taxon>Jannaschia</taxon>
    </lineage>
</organism>
<accession>A0A1I3IC60</accession>
<keyword evidence="1" id="KW-0812">Transmembrane</keyword>
<sequence>MPGEIAQAAGEALLALFARPIYGSDDAPKPQIRRNILRVIGFGGVAVMALWLLDLTPFDALPMFPTGLWILAFLIVLFAEFELGNWRVGIAAWLAAGTLVAIWWVT</sequence>
<evidence type="ECO:0000313" key="3">
    <source>
        <dbReference type="Proteomes" id="UP000199110"/>
    </source>
</evidence>
<proteinExistence type="predicted"/>
<keyword evidence="1" id="KW-0472">Membrane</keyword>
<dbReference type="RefSeq" id="WP_092777487.1">
    <property type="nucleotide sequence ID" value="NZ_FORA01000001.1"/>
</dbReference>
<feature type="transmembrane region" description="Helical" evidence="1">
    <location>
        <begin position="86"/>
        <end position="105"/>
    </location>
</feature>
<keyword evidence="3" id="KW-1185">Reference proteome</keyword>
<keyword evidence="1" id="KW-1133">Transmembrane helix</keyword>
<protein>
    <submittedName>
        <fullName evidence="2">Uncharacterized protein</fullName>
    </submittedName>
</protein>
<dbReference type="STRING" id="390807.SAMN04488095_0897"/>
<gene>
    <name evidence="2" type="ORF">SAMN04488095_0897</name>
</gene>
<dbReference type="AlphaFoldDB" id="A0A1I3IC60"/>
<feature type="transmembrane region" description="Helical" evidence="1">
    <location>
        <begin position="60"/>
        <end position="79"/>
    </location>
</feature>
<dbReference type="Proteomes" id="UP000199110">
    <property type="component" value="Unassembled WGS sequence"/>
</dbReference>
<name>A0A1I3IC60_9RHOB</name>
<reference evidence="2 3" key="1">
    <citation type="submission" date="2016-10" db="EMBL/GenBank/DDBJ databases">
        <authorList>
            <person name="de Groot N.N."/>
        </authorList>
    </citation>
    <scope>NUCLEOTIDE SEQUENCE [LARGE SCALE GENOMIC DNA]</scope>
    <source>
        <strain evidence="2 3">DSM 19073</strain>
    </source>
</reference>
<feature type="transmembrane region" description="Helical" evidence="1">
    <location>
        <begin position="36"/>
        <end position="54"/>
    </location>
</feature>
<evidence type="ECO:0000256" key="1">
    <source>
        <dbReference type="SAM" id="Phobius"/>
    </source>
</evidence>
<dbReference type="EMBL" id="FORA01000001">
    <property type="protein sequence ID" value="SFI45343.1"/>
    <property type="molecule type" value="Genomic_DNA"/>
</dbReference>
<evidence type="ECO:0000313" key="2">
    <source>
        <dbReference type="EMBL" id="SFI45343.1"/>
    </source>
</evidence>